<sequence>MRVLIVLLLAAGAYGFPAKLDPMINEGFFEGDIAGIDPNQDRNAIPRDSQRWPNGVVPYEVDPSLYENWDLLHQAMGHIEENTCIRFKQRMNEKNYIRLFAGNGCWSFWGMLNIGEQKVSIGNGCEYKGTIVHELLHALGFEHEHNRSDRDDYLTINYDNVDPQWYYAFQKLRPEQNRLLTDFDYNSIMLYGEDAFSKQWGLKTIVPNNGQFLPGNYAKPGMSQSDITRLNILYNCPRK</sequence>
<evidence type="ECO:0000256" key="1">
    <source>
        <dbReference type="ARBA" id="ARBA00011245"/>
    </source>
</evidence>
<dbReference type="Gene3D" id="3.40.390.10">
    <property type="entry name" value="Collagenase (Catalytic Domain)"/>
    <property type="match status" value="1"/>
</dbReference>
<keyword evidence="3 4" id="KW-0482">Metalloprotease</keyword>
<keyword evidence="3 4" id="KW-0645">Protease</keyword>
<evidence type="ECO:0000313" key="8">
    <source>
        <dbReference type="Proteomes" id="UP001497382"/>
    </source>
</evidence>
<dbReference type="EC" id="3.4.24.-" evidence="4"/>
<reference evidence="7 8" key="1">
    <citation type="submission" date="2024-04" db="EMBL/GenBank/DDBJ databases">
        <authorList>
            <person name="Rising A."/>
            <person name="Reimegard J."/>
            <person name="Sonavane S."/>
            <person name="Akerstrom W."/>
            <person name="Nylinder S."/>
            <person name="Hedman E."/>
            <person name="Kallberg Y."/>
        </authorList>
    </citation>
    <scope>NUCLEOTIDE SEQUENCE [LARGE SCALE GENOMIC DNA]</scope>
</reference>
<evidence type="ECO:0000256" key="3">
    <source>
        <dbReference type="PROSITE-ProRule" id="PRU01211"/>
    </source>
</evidence>
<proteinExistence type="predicted"/>
<feature type="domain" description="Peptidase M12A" evidence="6">
    <location>
        <begin position="43"/>
        <end position="237"/>
    </location>
</feature>
<dbReference type="InterPro" id="IPR001506">
    <property type="entry name" value="Peptidase_M12A"/>
</dbReference>
<dbReference type="GO" id="GO:0006508">
    <property type="term" value="P:proteolysis"/>
    <property type="evidence" value="ECO:0007669"/>
    <property type="project" value="UniProtKB-KW"/>
</dbReference>
<dbReference type="PROSITE" id="PS51864">
    <property type="entry name" value="ASTACIN"/>
    <property type="match status" value="1"/>
</dbReference>
<evidence type="ECO:0000256" key="4">
    <source>
        <dbReference type="RuleBase" id="RU361183"/>
    </source>
</evidence>
<dbReference type="EMBL" id="CAXIEN010000020">
    <property type="protein sequence ID" value="CAL1265931.1"/>
    <property type="molecule type" value="Genomic_DNA"/>
</dbReference>
<evidence type="ECO:0000259" key="6">
    <source>
        <dbReference type="PROSITE" id="PS51864"/>
    </source>
</evidence>
<comment type="subunit">
    <text evidence="1">Monomer.</text>
</comment>
<comment type="function">
    <text evidence="2">Zinc metalloprotease. Provoques deadhesion of endothelial cells from cell cultures, and also degradation of fibronectin, fibrinogen and gelatin in vitro. Its role in the venom is not fully understood but it might act as a spreading factor that facilitates diffusion of other venom toxins. Alternatively, it might be involved in the proteolytic processing of other venom toxins or it might play a role in extra-oral digestion of prey.</text>
</comment>
<feature type="signal peptide" evidence="5">
    <location>
        <begin position="1"/>
        <end position="15"/>
    </location>
</feature>
<dbReference type="CDD" id="cd04280">
    <property type="entry name" value="ZnMc_astacin_like"/>
    <property type="match status" value="1"/>
</dbReference>
<dbReference type="InterPro" id="IPR024079">
    <property type="entry name" value="MetalloPept_cat_dom_sf"/>
</dbReference>
<evidence type="ECO:0000313" key="7">
    <source>
        <dbReference type="EMBL" id="CAL1265931.1"/>
    </source>
</evidence>
<dbReference type="GO" id="GO:0004222">
    <property type="term" value="F:metalloendopeptidase activity"/>
    <property type="evidence" value="ECO:0007669"/>
    <property type="project" value="UniProtKB-UniRule"/>
</dbReference>
<dbReference type="Proteomes" id="UP001497382">
    <property type="component" value="Unassembled WGS sequence"/>
</dbReference>
<comment type="caution">
    <text evidence="3">Lacks conserved residue(s) required for the propagation of feature annotation.</text>
</comment>
<feature type="active site" evidence="3">
    <location>
        <position position="134"/>
    </location>
</feature>
<feature type="binding site" evidence="3">
    <location>
        <position position="137"/>
    </location>
    <ligand>
        <name>Zn(2+)</name>
        <dbReference type="ChEBI" id="CHEBI:29105"/>
        <note>catalytic</note>
    </ligand>
</feature>
<dbReference type="GO" id="GO:0008270">
    <property type="term" value="F:zinc ion binding"/>
    <property type="evidence" value="ECO:0007669"/>
    <property type="project" value="UniProtKB-UniRule"/>
</dbReference>
<keyword evidence="5" id="KW-0732">Signal</keyword>
<dbReference type="PANTHER" id="PTHR10127:SF883">
    <property type="entry name" value="ZINC METALLOPROTEINASE NAS-8"/>
    <property type="match status" value="1"/>
</dbReference>
<feature type="chain" id="PRO_5043539180" description="Metalloendopeptidase" evidence="5">
    <location>
        <begin position="16"/>
        <end position="239"/>
    </location>
</feature>
<gene>
    <name evidence="7" type="ORF">LARSCL_LOCUS2825</name>
</gene>
<dbReference type="PRINTS" id="PR00480">
    <property type="entry name" value="ASTACIN"/>
</dbReference>
<feature type="binding site" evidence="3">
    <location>
        <position position="133"/>
    </location>
    <ligand>
        <name>Zn(2+)</name>
        <dbReference type="ChEBI" id="CHEBI:29105"/>
        <note>catalytic</note>
    </ligand>
</feature>
<dbReference type="SMART" id="SM00235">
    <property type="entry name" value="ZnMc"/>
    <property type="match status" value="1"/>
</dbReference>
<dbReference type="Pfam" id="PF01400">
    <property type="entry name" value="Astacin"/>
    <property type="match status" value="1"/>
</dbReference>
<keyword evidence="3 4" id="KW-0479">Metal-binding</keyword>
<organism evidence="7 8">
    <name type="scientific">Larinioides sclopetarius</name>
    <dbReference type="NCBI Taxonomy" id="280406"/>
    <lineage>
        <taxon>Eukaryota</taxon>
        <taxon>Metazoa</taxon>
        <taxon>Ecdysozoa</taxon>
        <taxon>Arthropoda</taxon>
        <taxon>Chelicerata</taxon>
        <taxon>Arachnida</taxon>
        <taxon>Araneae</taxon>
        <taxon>Araneomorphae</taxon>
        <taxon>Entelegynae</taxon>
        <taxon>Araneoidea</taxon>
        <taxon>Araneidae</taxon>
        <taxon>Larinioides</taxon>
    </lineage>
</organism>
<dbReference type="PANTHER" id="PTHR10127">
    <property type="entry name" value="DISCOIDIN, CUB, EGF, LAMININ , AND ZINC METALLOPROTEASE DOMAIN CONTAINING"/>
    <property type="match status" value="1"/>
</dbReference>
<evidence type="ECO:0000256" key="5">
    <source>
        <dbReference type="SAM" id="SignalP"/>
    </source>
</evidence>
<protein>
    <recommendedName>
        <fullName evidence="4">Metalloendopeptidase</fullName>
        <ecNumber evidence="4">3.4.24.-</ecNumber>
    </recommendedName>
</protein>
<comment type="cofactor">
    <cofactor evidence="3 4">
        <name>Zn(2+)</name>
        <dbReference type="ChEBI" id="CHEBI:29105"/>
    </cofactor>
    <text evidence="3 4">Binds 1 zinc ion per subunit.</text>
</comment>
<keyword evidence="3 4" id="KW-0378">Hydrolase</keyword>
<dbReference type="InterPro" id="IPR006026">
    <property type="entry name" value="Peptidase_Metallo"/>
</dbReference>
<dbReference type="AlphaFoldDB" id="A0AAV1Z3P3"/>
<comment type="caution">
    <text evidence="7">The sequence shown here is derived from an EMBL/GenBank/DDBJ whole genome shotgun (WGS) entry which is preliminary data.</text>
</comment>
<keyword evidence="3 4" id="KW-0862">Zinc</keyword>
<evidence type="ECO:0000256" key="2">
    <source>
        <dbReference type="ARBA" id="ARBA00025529"/>
    </source>
</evidence>
<accession>A0AAV1Z3P3</accession>
<keyword evidence="8" id="KW-1185">Reference proteome</keyword>
<feature type="binding site" evidence="3">
    <location>
        <position position="143"/>
    </location>
    <ligand>
        <name>Zn(2+)</name>
        <dbReference type="ChEBI" id="CHEBI:29105"/>
        <note>catalytic</note>
    </ligand>
</feature>
<dbReference type="InterPro" id="IPR034035">
    <property type="entry name" value="Astacin-like_dom"/>
</dbReference>
<dbReference type="SUPFAM" id="SSF55486">
    <property type="entry name" value="Metalloproteases ('zincins'), catalytic domain"/>
    <property type="match status" value="1"/>
</dbReference>
<name>A0AAV1Z3P3_9ARAC</name>